<dbReference type="Proteomes" id="UP001642484">
    <property type="component" value="Unassembled WGS sequence"/>
</dbReference>
<keyword evidence="2" id="KW-1185">Reference proteome</keyword>
<comment type="caution">
    <text evidence="1">The sequence shown here is derived from an EMBL/GenBank/DDBJ whole genome shotgun (WGS) entry which is preliminary data.</text>
</comment>
<name>A0ABP0KF08_9DINO</name>
<dbReference type="EMBL" id="CAXAMN010008337">
    <property type="protein sequence ID" value="CAK9024828.1"/>
    <property type="molecule type" value="Genomic_DNA"/>
</dbReference>
<dbReference type="SUPFAM" id="SSF53335">
    <property type="entry name" value="S-adenosyl-L-methionine-dependent methyltransferases"/>
    <property type="match status" value="1"/>
</dbReference>
<protein>
    <submittedName>
        <fullName evidence="1">Uncharacterized protein</fullName>
    </submittedName>
</protein>
<feature type="non-terminal residue" evidence="1">
    <location>
        <position position="564"/>
    </location>
</feature>
<evidence type="ECO:0000313" key="1">
    <source>
        <dbReference type="EMBL" id="CAK9024828.1"/>
    </source>
</evidence>
<gene>
    <name evidence="1" type="ORF">CCMP2556_LOCUS15782</name>
</gene>
<accession>A0ABP0KF08</accession>
<dbReference type="Gene3D" id="3.40.50.150">
    <property type="entry name" value="Vaccinia Virus protein VP39"/>
    <property type="match status" value="1"/>
</dbReference>
<proteinExistence type="predicted"/>
<reference evidence="1 2" key="1">
    <citation type="submission" date="2024-02" db="EMBL/GenBank/DDBJ databases">
        <authorList>
            <person name="Chen Y."/>
            <person name="Shah S."/>
            <person name="Dougan E. K."/>
            <person name="Thang M."/>
            <person name="Chan C."/>
        </authorList>
    </citation>
    <scope>NUCLEOTIDE SEQUENCE [LARGE SCALE GENOMIC DNA]</scope>
</reference>
<dbReference type="InterPro" id="IPR029063">
    <property type="entry name" value="SAM-dependent_MTases_sf"/>
</dbReference>
<sequence length="564" mass="62455">MAKPPESLVEHFTWARHGLAWCQENAKSKLLLECMDLTVSSWFSGIGSAEVALSMISEARKGIGGTGSAFQAAYQFEINSRARAISAMNLPYCTCQHVDILRLLSAENRNELAKIDRDMTDREGPTWDCLLNAKLDDAGLCSRHLMRCKIPSTMMDISGSMCVHYSSMGNSEKENGISNKLFLIWLKHHGLKRTPLLLHENVQSFPLDYLKERASHYGYTHIARIETSGSDVNLNAVSRKPVCPLRYDILVLPGYFTQVDDPAAVYRALSQHLRSKLPGVGMNDVVWVEDPHTLRQELRSAANSNCGLSSSELEKLPLDDWRPALSKDEQDNYKCYLAKLDMEGPACDRPLRAVCVQQNPDERFMAGNEHCLPTFTKSSTTRVMLTSKDRWLCGVEKMALHGFPVDPALAEASGLPLLSVQGHAGLHQCCGNGMIVANVGLVIVSALASLSPEKKFQDALAESHKECETLGLPETLKFHAGWQRWRLDIGGQSHTFVSKEDALEAHRVVTNARQGFNTKTVKDLNVILTNAGVKAERTKPKAIEAVVRHSFRTSGIPCHCCSAK</sequence>
<evidence type="ECO:0000313" key="2">
    <source>
        <dbReference type="Proteomes" id="UP001642484"/>
    </source>
</evidence>
<organism evidence="1 2">
    <name type="scientific">Durusdinium trenchii</name>
    <dbReference type="NCBI Taxonomy" id="1381693"/>
    <lineage>
        <taxon>Eukaryota</taxon>
        <taxon>Sar</taxon>
        <taxon>Alveolata</taxon>
        <taxon>Dinophyceae</taxon>
        <taxon>Suessiales</taxon>
        <taxon>Symbiodiniaceae</taxon>
        <taxon>Durusdinium</taxon>
    </lineage>
</organism>